<feature type="compositionally biased region" description="Basic and acidic residues" evidence="1">
    <location>
        <begin position="115"/>
        <end position="142"/>
    </location>
</feature>
<keyword evidence="4" id="KW-1185">Reference proteome</keyword>
<keyword evidence="2" id="KW-0732">Signal</keyword>
<evidence type="ECO:0000256" key="1">
    <source>
        <dbReference type="SAM" id="MobiDB-lite"/>
    </source>
</evidence>
<reference evidence="3" key="1">
    <citation type="journal article" date="2023" name="Insect Mol. Biol.">
        <title>Genome sequencing provides insights into the evolution of gene families encoding plant cell wall-degrading enzymes in longhorned beetles.</title>
        <authorList>
            <person name="Shin N.R."/>
            <person name="Okamura Y."/>
            <person name="Kirsch R."/>
            <person name="Pauchet Y."/>
        </authorList>
    </citation>
    <scope>NUCLEOTIDE SEQUENCE</scope>
    <source>
        <strain evidence="3">MMC_N1</strain>
    </source>
</reference>
<name>A0ABQ9IXQ2_9CUCU</name>
<gene>
    <name evidence="3" type="ORF">NQ317_015723</name>
</gene>
<feature type="chain" id="PRO_5046972666" evidence="2">
    <location>
        <begin position="17"/>
        <end position="222"/>
    </location>
</feature>
<feature type="region of interest" description="Disordered" evidence="1">
    <location>
        <begin position="115"/>
        <end position="145"/>
    </location>
</feature>
<feature type="signal peptide" evidence="2">
    <location>
        <begin position="1"/>
        <end position="16"/>
    </location>
</feature>
<evidence type="ECO:0000313" key="3">
    <source>
        <dbReference type="EMBL" id="KAJ8968645.1"/>
    </source>
</evidence>
<sequence>MPLVIAFLTFVAVSRANLYEECGKLFNPYNYLDQLPPLHLPYVGNVPIPFNVPNIRPSPPLKTKVVNVVTKYVYKNPVCVVYSKRKNTCKSDDKKHKNNLERLVTKEYFVKDREKKLGEDDGSRGGEDQRRNLEEIRNHQSQDVDNYDEYYEEDEEEGVDFYVQSSEDQRQFTKNDKRTPHLTKKQIYDMLIEDRLDQLETILPHYTRRRVFETSTITVTGF</sequence>
<dbReference type="EMBL" id="JAPWTJ010001953">
    <property type="protein sequence ID" value="KAJ8968645.1"/>
    <property type="molecule type" value="Genomic_DNA"/>
</dbReference>
<evidence type="ECO:0000313" key="4">
    <source>
        <dbReference type="Proteomes" id="UP001162164"/>
    </source>
</evidence>
<organism evidence="3 4">
    <name type="scientific">Molorchus minor</name>
    <dbReference type="NCBI Taxonomy" id="1323400"/>
    <lineage>
        <taxon>Eukaryota</taxon>
        <taxon>Metazoa</taxon>
        <taxon>Ecdysozoa</taxon>
        <taxon>Arthropoda</taxon>
        <taxon>Hexapoda</taxon>
        <taxon>Insecta</taxon>
        <taxon>Pterygota</taxon>
        <taxon>Neoptera</taxon>
        <taxon>Endopterygota</taxon>
        <taxon>Coleoptera</taxon>
        <taxon>Polyphaga</taxon>
        <taxon>Cucujiformia</taxon>
        <taxon>Chrysomeloidea</taxon>
        <taxon>Cerambycidae</taxon>
        <taxon>Lamiinae</taxon>
        <taxon>Monochamini</taxon>
        <taxon>Molorchus</taxon>
    </lineage>
</organism>
<protein>
    <submittedName>
        <fullName evidence="3">Uncharacterized protein</fullName>
    </submittedName>
</protein>
<accession>A0ABQ9IXQ2</accession>
<proteinExistence type="predicted"/>
<dbReference type="Proteomes" id="UP001162164">
    <property type="component" value="Unassembled WGS sequence"/>
</dbReference>
<evidence type="ECO:0000256" key="2">
    <source>
        <dbReference type="SAM" id="SignalP"/>
    </source>
</evidence>
<comment type="caution">
    <text evidence="3">The sequence shown here is derived from an EMBL/GenBank/DDBJ whole genome shotgun (WGS) entry which is preliminary data.</text>
</comment>